<dbReference type="InterPro" id="IPR013783">
    <property type="entry name" value="Ig-like_fold"/>
</dbReference>
<accession>I7M1F2</accession>
<evidence type="ECO:0008006" key="3">
    <source>
        <dbReference type="Google" id="ProtNLM"/>
    </source>
</evidence>
<sequence length="1588" mass="185717">MHNKNLPIFEPFPVNSISPNQLCNNASTDIMSVFQSNQKKLIALNLKSCGFGIYDITSLENDIFLLKHFEYQPEKQNVQYLGTTDYQKYLWVAYETGLLEIYDISDQQFPLKVNIQITYQGQLDVVHKVTQFDGFSFIFLSCLNNFKTAVWLNDKIIITSEIHLNDLNISKIILQPQQNMLFIQGQSSIHFFKQTINEIQQGIFHYLCSYQPYPNNILSSFEVMKQFILIIQIQFQEYLMVDIQNYIESYDGTKPNLNLDIPNLLMNQFYLNRNGVISLQSYFENKLICYLERIPGTTIFYLLQKQQGIQILDLKNVSNPQILNPSLTLGYSSVQFKYIAFNSLATFGFISNLSNLIIINILNRENPSVLSIINTSFYLNGDSSLEQFTLSNDESLLFLFPKQYGILIASISDILNPSIVFKLAQKNINALVQTLDNYLICSIEFQGILVYFLNSNFQLTFISDILIQGVINTAQLIYSDNYLLVATAERNQIYLINLKNKTNPSIIQNIELLDNDIACSIATYSDEQFAFVSTYSNIYQLFLQSPFIFHQQIYKIIQIPNSNQYKRINTFDNQPLQVGDQVDIYLININNKNELKISQAFYYQNFIAKKLPDWMKFQFSNQVLSMKISKDSLFKDASGSYSLNSLQQVIFLGYQQLQDDAFINQNLSIDYNDSLFLKQICTKLGYLDKYGFVSPSYSPKNMFTLREYQYTRYFSKWSQTQIKLQQLLNFVQFTLNQNIVNYVVQFETQPSLIVDFDNPQNPIQSNQNLITLTLQTSIGQFVSKNYSGVIEIINSQGDTIKLQGSVLSLNQALKQKIKLFLQDIQLLNQAYITVTIDDSINYEYFKIFPLNQVNFISLEAPISLYRNIQDDLNQYYDNGEIYVLTPFNYQINDRVFKYDKEQNIIFTAQIQKADGQFEDIPANFWLQFSTRDLSFKGTPSTQIFNTEYVILVQATDGYSIIQVKFKIKIIKVPFFLVIQIILQIIGPIIGLKSIWKRRMKIFNIFFAKQTKYTQELAYVSEYYEKTFMITDNLLYLSQKLWKNVNIQNYKQQIIEQINGVFQNVYFRNQILQNYEFIFQLDVNNKPLSEEISNQINPIMINKNQEEIESQNNQLNSVLLTQNYTIDQKQMRDSSQILPTQQSILVNNDTNIQINKINYNITEQPKKDQEKKKQDKLQFKNILKLKNLIDLEKNLSYSNTQNKNLNKKDIKILKENGLIDINGVIGLIIQSELKLPMKKRVLTKQLMEKLLTGQSLFQRMVQGLLIEFLIECIPVCQQILLLLKMESTKFYSEKDWYKAYIIFGQYQQNQDQFPTCKLNEESIKLAFQQFASEMETYQKNLIDKQSINQTSQNILTTVNSFNLIQYLECLVSYMPLIEQYLYTQLLGVSIKKQKIYEISKGECFHCNSFKIRSIKSYETRKGCSCCTHAEKFLNLNDVEKGLSDYQKLPEWIKIDFQKQSMKIKGIPKEENIGQQRIKIYDYNGYLLRQFDIQVLPERKEKQNQLEEIKTENQQNSKILSPLRKKRFNNKGFLLSQSLFKNNLFKKQKSLRETIQFDDNIPNKIQSQEFKSNSRNNQNITSIKCFTLQQ</sequence>
<protein>
    <recommendedName>
        <fullName evidence="3">Dystroglycan-type cadherin-like domain-containing protein</fullName>
    </recommendedName>
</protein>
<evidence type="ECO:0000313" key="1">
    <source>
        <dbReference type="EMBL" id="EAR96211.2"/>
    </source>
</evidence>
<organism evidence="1 2">
    <name type="scientific">Tetrahymena thermophila (strain SB210)</name>
    <dbReference type="NCBI Taxonomy" id="312017"/>
    <lineage>
        <taxon>Eukaryota</taxon>
        <taxon>Sar</taxon>
        <taxon>Alveolata</taxon>
        <taxon>Ciliophora</taxon>
        <taxon>Intramacronucleata</taxon>
        <taxon>Oligohymenophorea</taxon>
        <taxon>Hymenostomatida</taxon>
        <taxon>Tetrahymenina</taxon>
        <taxon>Tetrahymenidae</taxon>
        <taxon>Tetrahymena</taxon>
    </lineage>
</organism>
<reference evidence="2" key="1">
    <citation type="journal article" date="2006" name="PLoS Biol.">
        <title>Macronuclear genome sequence of the ciliate Tetrahymena thermophila, a model eukaryote.</title>
        <authorList>
            <person name="Eisen J.A."/>
            <person name="Coyne R.S."/>
            <person name="Wu M."/>
            <person name="Wu D."/>
            <person name="Thiagarajan M."/>
            <person name="Wortman J.R."/>
            <person name="Badger J.H."/>
            <person name="Ren Q."/>
            <person name="Amedeo P."/>
            <person name="Jones K.M."/>
            <person name="Tallon L.J."/>
            <person name="Delcher A.L."/>
            <person name="Salzberg S.L."/>
            <person name="Silva J.C."/>
            <person name="Haas B.J."/>
            <person name="Majoros W.H."/>
            <person name="Farzad M."/>
            <person name="Carlton J.M."/>
            <person name="Smith R.K. Jr."/>
            <person name="Garg J."/>
            <person name="Pearlman R.E."/>
            <person name="Karrer K.M."/>
            <person name="Sun L."/>
            <person name="Manning G."/>
            <person name="Elde N.C."/>
            <person name="Turkewitz A.P."/>
            <person name="Asai D.J."/>
            <person name="Wilkes D.E."/>
            <person name="Wang Y."/>
            <person name="Cai H."/>
            <person name="Collins K."/>
            <person name="Stewart B.A."/>
            <person name="Lee S.R."/>
            <person name="Wilamowska K."/>
            <person name="Weinberg Z."/>
            <person name="Ruzzo W.L."/>
            <person name="Wloga D."/>
            <person name="Gaertig J."/>
            <person name="Frankel J."/>
            <person name="Tsao C.-C."/>
            <person name="Gorovsky M.A."/>
            <person name="Keeling P.J."/>
            <person name="Waller R.F."/>
            <person name="Patron N.J."/>
            <person name="Cherry J.M."/>
            <person name="Stover N.A."/>
            <person name="Krieger C.J."/>
            <person name="del Toro C."/>
            <person name="Ryder H.F."/>
            <person name="Williamson S.C."/>
            <person name="Barbeau R.A."/>
            <person name="Hamilton E.P."/>
            <person name="Orias E."/>
        </authorList>
    </citation>
    <scope>NUCLEOTIDE SEQUENCE [LARGE SCALE GENOMIC DNA]</scope>
    <source>
        <strain evidence="2">SB210</strain>
    </source>
</reference>
<dbReference type="GeneID" id="7829998"/>
<dbReference type="InParanoid" id="I7M1F2"/>
<dbReference type="RefSeq" id="XP_001016456.2">
    <property type="nucleotide sequence ID" value="XM_001016456.2"/>
</dbReference>
<name>I7M1F2_TETTS</name>
<dbReference type="SUPFAM" id="SSF69322">
    <property type="entry name" value="Tricorn protease domain 2"/>
    <property type="match status" value="1"/>
</dbReference>
<keyword evidence="2" id="KW-1185">Reference proteome</keyword>
<dbReference type="Proteomes" id="UP000009168">
    <property type="component" value="Unassembled WGS sequence"/>
</dbReference>
<proteinExistence type="predicted"/>
<evidence type="ECO:0000313" key="2">
    <source>
        <dbReference type="Proteomes" id="UP000009168"/>
    </source>
</evidence>
<dbReference type="EMBL" id="GG662699">
    <property type="protein sequence ID" value="EAR96211.2"/>
    <property type="molecule type" value="Genomic_DNA"/>
</dbReference>
<dbReference type="Gene3D" id="2.60.40.10">
    <property type="entry name" value="Immunoglobulins"/>
    <property type="match status" value="1"/>
</dbReference>
<dbReference type="KEGG" id="tet:TTHERM_00129880"/>
<gene>
    <name evidence="1" type="ORF">TTHERM_00129880</name>
</gene>